<evidence type="ECO:0000313" key="6">
    <source>
        <dbReference type="EMBL" id="SNV48568.1"/>
    </source>
</evidence>
<dbReference type="GO" id="GO:0043565">
    <property type="term" value="F:sequence-specific DNA binding"/>
    <property type="evidence" value="ECO:0007669"/>
    <property type="project" value="InterPro"/>
</dbReference>
<gene>
    <name evidence="6" type="primary">araC_1</name>
    <name evidence="6" type="ORF">SAMEA4412673_01583</name>
</gene>
<feature type="transmembrane region" description="Helical" evidence="4">
    <location>
        <begin position="193"/>
        <end position="211"/>
    </location>
</feature>
<feature type="domain" description="HTH araC/xylS-type" evidence="5">
    <location>
        <begin position="260"/>
        <end position="361"/>
    </location>
</feature>
<evidence type="ECO:0000256" key="2">
    <source>
        <dbReference type="ARBA" id="ARBA00023125"/>
    </source>
</evidence>
<feature type="transmembrane region" description="Helical" evidence="4">
    <location>
        <begin position="166"/>
        <end position="187"/>
    </location>
</feature>
<feature type="transmembrane region" description="Helical" evidence="4">
    <location>
        <begin position="126"/>
        <end position="145"/>
    </location>
</feature>
<feature type="transmembrane region" description="Helical" evidence="4">
    <location>
        <begin position="6"/>
        <end position="23"/>
    </location>
</feature>
<evidence type="ECO:0000259" key="5">
    <source>
        <dbReference type="PROSITE" id="PS01124"/>
    </source>
</evidence>
<dbReference type="Gene3D" id="1.10.10.60">
    <property type="entry name" value="Homeodomain-like"/>
    <property type="match status" value="2"/>
</dbReference>
<dbReference type="AlphaFoldDB" id="A0AAJ4XAN5"/>
<evidence type="ECO:0000256" key="4">
    <source>
        <dbReference type="SAM" id="Phobius"/>
    </source>
</evidence>
<dbReference type="InterPro" id="IPR011623">
    <property type="entry name" value="7TMR_DISM_rcpt_extracell_dom1"/>
</dbReference>
<accession>A0AAJ4XAN5</accession>
<name>A0AAJ4XAN5_9SPHI</name>
<evidence type="ECO:0000256" key="1">
    <source>
        <dbReference type="ARBA" id="ARBA00023015"/>
    </source>
</evidence>
<dbReference type="SUPFAM" id="SSF46689">
    <property type="entry name" value="Homeodomain-like"/>
    <property type="match status" value="1"/>
</dbReference>
<dbReference type="InterPro" id="IPR018062">
    <property type="entry name" value="HTH_AraC-typ_CS"/>
</dbReference>
<proteinExistence type="predicted"/>
<dbReference type="RefSeq" id="WP_093095553.1">
    <property type="nucleotide sequence ID" value="NZ_CP158798.1"/>
</dbReference>
<sequence>MSLELIIKGVIVGGMFLLAFLNFSNAIRVNRKANIWFGFFVLLWSTFWLDEMIFPDNVFPNISINIIFRFVQFLVPLSFLISVFYYTNPQYKLKKKDYLLFLLPLVFLCVLIIGKGNPQGYNKTILMMLFFVQALLCTVLAYLKVRKHQKVIQSFSSSTLNIDLRWIKYIIYSCIISSILILIYNLLFPESNLNTIINMFFLAVLYLVAFYSMRQGEIYPKGIDVEETLDMADEDEGDRTELKIKLLSDEELAVYKEKLSQLMIREELFLDSELNSLKLANHLGITIHQLSYIINSGFGMNFFQFINRYRVDKAKELLLDEAMMPYNMISIGYASGFNSKTAFNTVFKNITGQTPSEFRNSRK</sequence>
<keyword evidence="3" id="KW-0804">Transcription</keyword>
<dbReference type="PROSITE" id="PS01124">
    <property type="entry name" value="HTH_ARAC_FAMILY_2"/>
    <property type="match status" value="1"/>
</dbReference>
<dbReference type="Pfam" id="PF12833">
    <property type="entry name" value="HTH_18"/>
    <property type="match status" value="1"/>
</dbReference>
<keyword evidence="4" id="KW-1133">Transmembrane helix</keyword>
<dbReference type="GO" id="GO:0003700">
    <property type="term" value="F:DNA-binding transcription factor activity"/>
    <property type="evidence" value="ECO:0007669"/>
    <property type="project" value="InterPro"/>
</dbReference>
<dbReference type="Pfam" id="PF07695">
    <property type="entry name" value="7TMR-DISM_7TM"/>
    <property type="match status" value="1"/>
</dbReference>
<dbReference type="EMBL" id="LT906468">
    <property type="protein sequence ID" value="SNV48568.1"/>
    <property type="molecule type" value="Genomic_DNA"/>
</dbReference>
<keyword evidence="4" id="KW-0472">Membrane</keyword>
<dbReference type="InterPro" id="IPR018060">
    <property type="entry name" value="HTH_AraC"/>
</dbReference>
<dbReference type="KEGG" id="smiz:4412673_01583"/>
<feature type="transmembrane region" description="Helical" evidence="4">
    <location>
        <begin position="98"/>
        <end position="114"/>
    </location>
</feature>
<dbReference type="InterPro" id="IPR009057">
    <property type="entry name" value="Homeodomain-like_sf"/>
</dbReference>
<dbReference type="SMART" id="SM00342">
    <property type="entry name" value="HTH_ARAC"/>
    <property type="match status" value="1"/>
</dbReference>
<feature type="transmembrane region" description="Helical" evidence="4">
    <location>
        <begin position="66"/>
        <end position="86"/>
    </location>
</feature>
<evidence type="ECO:0000313" key="7">
    <source>
        <dbReference type="Proteomes" id="UP000215355"/>
    </source>
</evidence>
<keyword evidence="1" id="KW-0805">Transcription regulation</keyword>
<protein>
    <submittedName>
        <fullName evidence="6">Arabinose operon regulatory protein</fullName>
    </submittedName>
</protein>
<feature type="transmembrane region" description="Helical" evidence="4">
    <location>
        <begin position="35"/>
        <end position="54"/>
    </location>
</feature>
<dbReference type="Proteomes" id="UP000215355">
    <property type="component" value="Chromosome 1"/>
</dbReference>
<organism evidence="6 7">
    <name type="scientific">Sphingobacterium mizutaii</name>
    <dbReference type="NCBI Taxonomy" id="1010"/>
    <lineage>
        <taxon>Bacteria</taxon>
        <taxon>Pseudomonadati</taxon>
        <taxon>Bacteroidota</taxon>
        <taxon>Sphingobacteriia</taxon>
        <taxon>Sphingobacteriales</taxon>
        <taxon>Sphingobacteriaceae</taxon>
        <taxon>Sphingobacterium</taxon>
    </lineage>
</organism>
<evidence type="ECO:0000256" key="3">
    <source>
        <dbReference type="ARBA" id="ARBA00023163"/>
    </source>
</evidence>
<keyword evidence="2" id="KW-0238">DNA-binding</keyword>
<keyword evidence="4" id="KW-0812">Transmembrane</keyword>
<reference evidence="6 7" key="1">
    <citation type="submission" date="2017-06" db="EMBL/GenBank/DDBJ databases">
        <authorList>
            <consortium name="Pathogen Informatics"/>
        </authorList>
    </citation>
    <scope>NUCLEOTIDE SEQUENCE [LARGE SCALE GENOMIC DNA]</scope>
    <source>
        <strain evidence="6 7">NCTC12149</strain>
    </source>
</reference>
<dbReference type="PANTHER" id="PTHR43280:SF29">
    <property type="entry name" value="ARAC-FAMILY TRANSCRIPTIONAL REGULATOR"/>
    <property type="match status" value="1"/>
</dbReference>
<dbReference type="PROSITE" id="PS00041">
    <property type="entry name" value="HTH_ARAC_FAMILY_1"/>
    <property type="match status" value="1"/>
</dbReference>
<dbReference type="PANTHER" id="PTHR43280">
    <property type="entry name" value="ARAC-FAMILY TRANSCRIPTIONAL REGULATOR"/>
    <property type="match status" value="1"/>
</dbReference>